<evidence type="ECO:0000313" key="1">
    <source>
        <dbReference type="EMBL" id="CAG2208197.1"/>
    </source>
</evidence>
<organism evidence="1 2">
    <name type="scientific">Mytilus edulis</name>
    <name type="common">Blue mussel</name>
    <dbReference type="NCBI Taxonomy" id="6550"/>
    <lineage>
        <taxon>Eukaryota</taxon>
        <taxon>Metazoa</taxon>
        <taxon>Spiralia</taxon>
        <taxon>Lophotrochozoa</taxon>
        <taxon>Mollusca</taxon>
        <taxon>Bivalvia</taxon>
        <taxon>Autobranchia</taxon>
        <taxon>Pteriomorphia</taxon>
        <taxon>Mytilida</taxon>
        <taxon>Mytiloidea</taxon>
        <taxon>Mytilidae</taxon>
        <taxon>Mytilinae</taxon>
        <taxon>Mytilus</taxon>
    </lineage>
</organism>
<sequence length="560" mass="62368">MESLADSMPVVGHIKGSIHHIVGQKEKGNSVFKSASGSYLTIPAAVAGTIVGGPAGGAAAAVVASQAYDGIVTGIDTAVNGQREDGRPRYYGSWDTWDKMGRGETTAGDEFDLLAGIGFDALGGATGAKVGKGLRGYARAVGREIGDSIPGSNVFNRFRRPRCKRDNEYHLSHEEAGFAGTHLKLEGGISEIINSNWQNMSIADNLSSVISLFVILKLVLWNDKNGRNYSKELCSYSTTIEEDIRVCQLVLLNNIRRLENKLHDQSENEIFTFVLNPEVPFEISNSSTILIKTVTSLYGILSSIGMHKRIGTTWAEEVCFFENPKAYKSCEKNLTDGLSTTNGKAFHLGEKRKRRQTCRAKSRSKINKENTNKLNVDLYKNLKRKDRKKPNHDANHVPAASIFKEFGIKPRNLPAHNIPRDLHQKQMTRVGTSKSSNIAKTLRDYESRLLKAKKLDQALELDFIAGYGRANADFAKNGFRPALVKYRKDLNKIVDLWEDNIKKNPETYGQFIEFNPRSKLQRVKEIIDEDIKNIKKLKLKALREIQIGERNGLNTLKGDT</sequence>
<reference evidence="1" key="1">
    <citation type="submission" date="2021-03" db="EMBL/GenBank/DDBJ databases">
        <authorList>
            <person name="Bekaert M."/>
        </authorList>
    </citation>
    <scope>NUCLEOTIDE SEQUENCE</scope>
</reference>
<dbReference type="AlphaFoldDB" id="A0A8S3RJD2"/>
<keyword evidence="2" id="KW-1185">Reference proteome</keyword>
<gene>
    <name evidence="1" type="ORF">MEDL_22511</name>
</gene>
<accession>A0A8S3RJD2</accession>
<protein>
    <submittedName>
        <fullName evidence="1">Uncharacterized protein</fullName>
    </submittedName>
</protein>
<dbReference type="OrthoDB" id="6110446at2759"/>
<dbReference type="PANTHER" id="PTHR34494:SF1">
    <property type="entry name" value="PROTEIN CBG25024"/>
    <property type="match status" value="1"/>
</dbReference>
<comment type="caution">
    <text evidence="1">The sequence shown here is derived from an EMBL/GenBank/DDBJ whole genome shotgun (WGS) entry which is preliminary data.</text>
</comment>
<proteinExistence type="predicted"/>
<dbReference type="Proteomes" id="UP000683360">
    <property type="component" value="Unassembled WGS sequence"/>
</dbReference>
<dbReference type="EMBL" id="CAJPWZ010001104">
    <property type="protein sequence ID" value="CAG2208197.1"/>
    <property type="molecule type" value="Genomic_DNA"/>
</dbReference>
<evidence type="ECO:0000313" key="2">
    <source>
        <dbReference type="Proteomes" id="UP000683360"/>
    </source>
</evidence>
<name>A0A8S3RJD2_MYTED</name>
<dbReference type="PANTHER" id="PTHR34494">
    <property type="entry name" value="PROTEIN CBG25024"/>
    <property type="match status" value="1"/>
</dbReference>